<dbReference type="EMBL" id="JACVVK020000475">
    <property type="protein sequence ID" value="KAK7471878.1"/>
    <property type="molecule type" value="Genomic_DNA"/>
</dbReference>
<name>A0ABD0JEN2_9CAEN</name>
<sequence>MLATREGAGLLLLLVVVVTCHTATGNSECQRTRLYVENKENVKVTRAKREITVTPINTTAGLRITFSVADQKTAVFTRVTYRVLGDTPQRVLIRVVNTPDWDTASGTIFDNDVTVGKNKVMEFSPPAIGNRIRFAITPTAGTTDIHFVIVSEETCPYRTENGLDALRLQSLVNAGNVERTADRGDFFTAFRNQWMFVEYQRQDGQMALFNSVTCNLIGGTGQIGTRILTTSSSSSTRNSQNIAPGQSVTFTFSDQAVGTGIRFTVSTISAASITDFKLQVTHACVGQPESSTSTRETPSLLLGLMGKITLKPVDPTAVFKTSVVLAEGQTSNFTRVTYRVFGDTPRRVLISVVNFPDAGIATGTIFDDNVIVGKDKVMEFSPPAIGNRIRFAITPTAGTTDIQFVIVSVETCPY</sequence>
<organism evidence="2 3">
    <name type="scientific">Batillaria attramentaria</name>
    <dbReference type="NCBI Taxonomy" id="370345"/>
    <lineage>
        <taxon>Eukaryota</taxon>
        <taxon>Metazoa</taxon>
        <taxon>Spiralia</taxon>
        <taxon>Lophotrochozoa</taxon>
        <taxon>Mollusca</taxon>
        <taxon>Gastropoda</taxon>
        <taxon>Caenogastropoda</taxon>
        <taxon>Sorbeoconcha</taxon>
        <taxon>Cerithioidea</taxon>
        <taxon>Batillariidae</taxon>
        <taxon>Batillaria</taxon>
    </lineage>
</organism>
<accession>A0ABD0JEN2</accession>
<evidence type="ECO:0000256" key="1">
    <source>
        <dbReference type="SAM" id="SignalP"/>
    </source>
</evidence>
<feature type="signal peptide" evidence="1">
    <location>
        <begin position="1"/>
        <end position="25"/>
    </location>
</feature>
<keyword evidence="3" id="KW-1185">Reference proteome</keyword>
<feature type="non-terminal residue" evidence="2">
    <location>
        <position position="414"/>
    </location>
</feature>
<dbReference type="Proteomes" id="UP001519460">
    <property type="component" value="Unassembled WGS sequence"/>
</dbReference>
<comment type="caution">
    <text evidence="2">The sequence shown here is derived from an EMBL/GenBank/DDBJ whole genome shotgun (WGS) entry which is preliminary data.</text>
</comment>
<reference evidence="2 3" key="1">
    <citation type="journal article" date="2023" name="Sci. Data">
        <title>Genome assembly of the Korean intertidal mud-creeper Batillaria attramentaria.</title>
        <authorList>
            <person name="Patra A.K."/>
            <person name="Ho P.T."/>
            <person name="Jun S."/>
            <person name="Lee S.J."/>
            <person name="Kim Y."/>
            <person name="Won Y.J."/>
        </authorList>
    </citation>
    <scope>NUCLEOTIDE SEQUENCE [LARGE SCALE GENOMIC DNA]</scope>
    <source>
        <strain evidence="2">Wonlab-2016</strain>
    </source>
</reference>
<gene>
    <name evidence="2" type="ORF">BaRGS_00035462</name>
</gene>
<keyword evidence="1" id="KW-0732">Signal</keyword>
<proteinExistence type="predicted"/>
<evidence type="ECO:0000313" key="3">
    <source>
        <dbReference type="Proteomes" id="UP001519460"/>
    </source>
</evidence>
<dbReference type="AlphaFoldDB" id="A0ABD0JEN2"/>
<feature type="chain" id="PRO_5044791354" evidence="1">
    <location>
        <begin position="26"/>
        <end position="414"/>
    </location>
</feature>
<protein>
    <submittedName>
        <fullName evidence="2">Uncharacterized protein</fullName>
    </submittedName>
</protein>
<evidence type="ECO:0000313" key="2">
    <source>
        <dbReference type="EMBL" id="KAK7471878.1"/>
    </source>
</evidence>